<dbReference type="Pfam" id="PF11575">
    <property type="entry name" value="FhuF_C"/>
    <property type="match status" value="1"/>
</dbReference>
<gene>
    <name evidence="2" type="ORF">MSTE_02418</name>
</gene>
<organism evidence="2 3">
    <name type="scientific">[Mycobacterium] stephanolepidis</name>
    <dbReference type="NCBI Taxonomy" id="1520670"/>
    <lineage>
        <taxon>Bacteria</taxon>
        <taxon>Bacillati</taxon>
        <taxon>Actinomycetota</taxon>
        <taxon>Actinomycetes</taxon>
        <taxon>Mycobacteriales</taxon>
        <taxon>Mycobacteriaceae</taxon>
        <taxon>Mycobacteroides</taxon>
    </lineage>
</organism>
<dbReference type="GO" id="GO:0051537">
    <property type="term" value="F:2 iron, 2 sulfur cluster binding"/>
    <property type="evidence" value="ECO:0007669"/>
    <property type="project" value="InterPro"/>
</dbReference>
<evidence type="ECO:0000313" key="2">
    <source>
        <dbReference type="EMBL" id="BAX97730.1"/>
    </source>
</evidence>
<dbReference type="InterPro" id="IPR024726">
    <property type="entry name" value="FhuF_C"/>
</dbReference>
<dbReference type="Proteomes" id="UP000217954">
    <property type="component" value="Chromosome"/>
</dbReference>
<proteinExistence type="predicted"/>
<name>A0A1Z4EXM6_9MYCO</name>
<accession>A0A1Z4EXM6</accession>
<dbReference type="KEGG" id="mste:MSTE_02418"/>
<reference evidence="2 3" key="2">
    <citation type="journal article" date="2017" name="Int. J. Syst. Evol. Microbiol.">
        <title>Mycobacterium stephanolepidis sp. nov., a rapidly growing species related to Mycobacterium chelonae, isolated from marine teleost fish, Stephanolepis cirrhifer.</title>
        <authorList>
            <person name="Fukano H."/>
            <person name="Wada S."/>
            <person name="Kurata O."/>
            <person name="Katayama K."/>
            <person name="Fujiwara N."/>
            <person name="Hoshino Y."/>
        </authorList>
    </citation>
    <scope>NUCLEOTIDE SEQUENCE [LARGE SCALE GENOMIC DNA]</scope>
    <source>
        <strain evidence="2 3">NJB0901</strain>
    </source>
</reference>
<evidence type="ECO:0000259" key="1">
    <source>
        <dbReference type="Pfam" id="PF11575"/>
    </source>
</evidence>
<dbReference type="EMBL" id="AP018165">
    <property type="protein sequence ID" value="BAX97730.1"/>
    <property type="molecule type" value="Genomic_DNA"/>
</dbReference>
<protein>
    <recommendedName>
        <fullName evidence="1">Ferric siderophore reductase C-terminal domain-containing protein</fullName>
    </recommendedName>
</protein>
<reference evidence="3" key="1">
    <citation type="journal article" date="2017" name="Genome Announc.">
        <title>Complete Genome Sequence of Mycobacterium stephanolepidis.</title>
        <authorList>
            <person name="Fukano H."/>
            <person name="Yoshida M."/>
            <person name="Katayama Y."/>
            <person name="Omatsu T."/>
            <person name="Mizutani T."/>
            <person name="Kurata O."/>
            <person name="Wada S."/>
            <person name="Hoshino Y."/>
        </authorList>
    </citation>
    <scope>NUCLEOTIDE SEQUENCE [LARGE SCALE GENOMIC DNA]</scope>
    <source>
        <strain evidence="3">NJB0901</strain>
    </source>
</reference>
<feature type="domain" description="Ferric siderophore reductase C-terminal" evidence="1">
    <location>
        <begin position="196"/>
        <end position="218"/>
    </location>
</feature>
<keyword evidence="3" id="KW-1185">Reference proteome</keyword>
<evidence type="ECO:0000313" key="3">
    <source>
        <dbReference type="Proteomes" id="UP000217954"/>
    </source>
</evidence>
<sequence>MSAFGPFFAVATHATGDMPTSPWRPLTELTDGSPALASRVERVRSNLAARIAVSPADIDLRVAGSVAHLGLVARILAPTVAAVACDEPRISQQPHELWWQDELGGPFPLSVVTRAGEDYAITGSAVESITEGVMEHAGVSDRVLWGNVGSAVNSAARLIASSRPELADAAREVADTYLRDPRIDDGILHAGPDFRRRSCCLIYQLTDDRSAVCGDCVLG</sequence>
<dbReference type="AlphaFoldDB" id="A0A1Z4EXM6"/>